<protein>
    <submittedName>
        <fullName evidence="5">Ureidoglycolate hydrolase</fullName>
    </submittedName>
</protein>
<dbReference type="GO" id="GO:0006144">
    <property type="term" value="P:purine nucleobase metabolic process"/>
    <property type="evidence" value="ECO:0007669"/>
    <property type="project" value="UniProtKB-KW"/>
</dbReference>
<dbReference type="OrthoDB" id="465068at2"/>
<dbReference type="InterPro" id="IPR007247">
    <property type="entry name" value="Ureidogly_lyase"/>
</dbReference>
<keyword evidence="6" id="KW-1185">Reference proteome</keyword>
<dbReference type="SUPFAM" id="SSF51182">
    <property type="entry name" value="RmlC-like cupins"/>
    <property type="match status" value="1"/>
</dbReference>
<organism evidence="5 6">
    <name type="scientific">Parendozoicomonas haliclonae</name>
    <dbReference type="NCBI Taxonomy" id="1960125"/>
    <lineage>
        <taxon>Bacteria</taxon>
        <taxon>Pseudomonadati</taxon>
        <taxon>Pseudomonadota</taxon>
        <taxon>Gammaproteobacteria</taxon>
        <taxon>Oceanospirillales</taxon>
        <taxon>Endozoicomonadaceae</taxon>
        <taxon>Parendozoicomonas</taxon>
    </lineage>
</organism>
<dbReference type="InterPro" id="IPR011051">
    <property type="entry name" value="RmlC_Cupin_sf"/>
</dbReference>
<name>A0A1X7APM8_9GAMM</name>
<keyword evidence="5" id="KW-0378">Hydrolase</keyword>
<gene>
    <name evidence="5" type="ORF">EHSB41UT_04075</name>
</gene>
<proteinExistence type="predicted"/>
<dbReference type="AlphaFoldDB" id="A0A1X7APM8"/>
<keyword evidence="3" id="KW-0456">Lyase</keyword>
<evidence type="ECO:0000256" key="2">
    <source>
        <dbReference type="ARBA" id="ARBA00022631"/>
    </source>
</evidence>
<evidence type="ECO:0000256" key="3">
    <source>
        <dbReference type="ARBA" id="ARBA00023239"/>
    </source>
</evidence>
<keyword evidence="2" id="KW-0659">Purine metabolism</keyword>
<evidence type="ECO:0000313" key="6">
    <source>
        <dbReference type="Proteomes" id="UP000196573"/>
    </source>
</evidence>
<dbReference type="InterPro" id="IPR024060">
    <property type="entry name" value="Ureidoglycolate_lyase_dom_sf"/>
</dbReference>
<evidence type="ECO:0000256" key="4">
    <source>
        <dbReference type="ARBA" id="ARBA00047684"/>
    </source>
</evidence>
<evidence type="ECO:0000256" key="1">
    <source>
        <dbReference type="ARBA" id="ARBA00011738"/>
    </source>
</evidence>
<accession>A0A1X7APM8</accession>
<sequence length="228" mass="25474">MDSIELKKPAPCVVMDRTVSLHEPGITIHPVPVVKATAESFARYGRIVHDFESEQIIIKPWPAQGWRPVEKGTGDQGGTVEDEFIFYRDGDCMVAHNLAVDGHYVTGWFCDPVNARESGEPSISTQVYIREANYHPDGGQLFYPQDGQPFIALLALPGDDVQPEDFVGFYCDGSFGIQIFPDIWHQPVFPLSRKAVYQNRQGRVHACVAVDFVTEFSTYLSLDLKVPA</sequence>
<dbReference type="GO" id="GO:0004848">
    <property type="term" value="F:ureidoglycolate hydrolase activity"/>
    <property type="evidence" value="ECO:0007669"/>
    <property type="project" value="InterPro"/>
</dbReference>
<reference evidence="5 6" key="1">
    <citation type="submission" date="2017-03" db="EMBL/GenBank/DDBJ databases">
        <authorList>
            <person name="Afonso C.L."/>
            <person name="Miller P.J."/>
            <person name="Scott M.A."/>
            <person name="Spackman E."/>
            <person name="Goraichik I."/>
            <person name="Dimitrov K.M."/>
            <person name="Suarez D.L."/>
            <person name="Swayne D.E."/>
        </authorList>
    </citation>
    <scope>NUCLEOTIDE SEQUENCE [LARGE SCALE GENOMIC DNA]</scope>
    <source>
        <strain evidence="5">SB41UT1</strain>
    </source>
</reference>
<dbReference type="Proteomes" id="UP000196573">
    <property type="component" value="Unassembled WGS sequence"/>
</dbReference>
<dbReference type="GO" id="GO:0000256">
    <property type="term" value="P:allantoin catabolic process"/>
    <property type="evidence" value="ECO:0007669"/>
    <property type="project" value="InterPro"/>
</dbReference>
<comment type="subunit">
    <text evidence="1">Homodimer.</text>
</comment>
<dbReference type="GO" id="GO:0050385">
    <property type="term" value="F:ureidoglycolate lyase activity"/>
    <property type="evidence" value="ECO:0007669"/>
    <property type="project" value="UniProtKB-EC"/>
</dbReference>
<comment type="catalytic activity">
    <reaction evidence="4">
        <text>(S)-ureidoglycolate = urea + glyoxylate</text>
        <dbReference type="Rhea" id="RHEA:11304"/>
        <dbReference type="ChEBI" id="CHEBI:16199"/>
        <dbReference type="ChEBI" id="CHEBI:36655"/>
        <dbReference type="ChEBI" id="CHEBI:57296"/>
        <dbReference type="EC" id="4.3.2.3"/>
    </reaction>
</comment>
<dbReference type="Pfam" id="PF04115">
    <property type="entry name" value="Ureidogly_lyase"/>
    <property type="match status" value="1"/>
</dbReference>
<dbReference type="RefSeq" id="WP_087112719.1">
    <property type="nucleotide sequence ID" value="NZ_CBCSCN010000013.1"/>
</dbReference>
<dbReference type="Gene3D" id="2.60.120.480">
    <property type="entry name" value="Ureidoglycolate hydrolase"/>
    <property type="match status" value="1"/>
</dbReference>
<dbReference type="EMBL" id="FWPT01000011">
    <property type="protein sequence ID" value="SMA50281.1"/>
    <property type="molecule type" value="Genomic_DNA"/>
</dbReference>
<evidence type="ECO:0000313" key="5">
    <source>
        <dbReference type="EMBL" id="SMA50281.1"/>
    </source>
</evidence>